<evidence type="ECO:0000256" key="4">
    <source>
        <dbReference type="ARBA" id="ARBA00023014"/>
    </source>
</evidence>
<dbReference type="SUPFAM" id="SSF50022">
    <property type="entry name" value="ISP domain"/>
    <property type="match status" value="1"/>
</dbReference>
<dbReference type="Gene3D" id="2.102.10.10">
    <property type="entry name" value="Rieske [2Fe-2S] iron-sulphur domain"/>
    <property type="match status" value="1"/>
</dbReference>
<keyword evidence="4" id="KW-0411">Iron-sulfur</keyword>
<evidence type="ECO:0000259" key="5">
    <source>
        <dbReference type="PROSITE" id="PS51296"/>
    </source>
</evidence>
<evidence type="ECO:0000313" key="6">
    <source>
        <dbReference type="EMBL" id="TKC00933.1"/>
    </source>
</evidence>
<dbReference type="OrthoDB" id="165343at2"/>
<comment type="caution">
    <text evidence="6">The sequence shown here is derived from an EMBL/GenBank/DDBJ whole genome shotgun (WGS) entry which is preliminary data.</text>
</comment>
<keyword evidence="7" id="KW-1185">Reference proteome</keyword>
<protein>
    <submittedName>
        <fullName evidence="6">Rieske (2Fe-2S) protein</fullName>
    </submittedName>
</protein>
<reference evidence="6 7" key="1">
    <citation type="submission" date="2019-04" db="EMBL/GenBank/DDBJ databases">
        <title>Pedobacter sp. AR-3-17 sp. nov., isolated from Arctic soil.</title>
        <authorList>
            <person name="Dahal R.H."/>
            <person name="Kim D.-U."/>
        </authorList>
    </citation>
    <scope>NUCLEOTIDE SEQUENCE [LARGE SCALE GENOMIC DNA]</scope>
    <source>
        <strain evidence="6 7">AR-3-17</strain>
    </source>
</reference>
<evidence type="ECO:0000256" key="3">
    <source>
        <dbReference type="ARBA" id="ARBA00023004"/>
    </source>
</evidence>
<evidence type="ECO:0000256" key="1">
    <source>
        <dbReference type="ARBA" id="ARBA00022714"/>
    </source>
</evidence>
<evidence type="ECO:0000313" key="7">
    <source>
        <dbReference type="Proteomes" id="UP000308181"/>
    </source>
</evidence>
<proteinExistence type="predicted"/>
<keyword evidence="3" id="KW-0408">Iron</keyword>
<dbReference type="GO" id="GO:0051537">
    <property type="term" value="F:2 iron, 2 sulfur cluster binding"/>
    <property type="evidence" value="ECO:0007669"/>
    <property type="project" value="UniProtKB-KW"/>
</dbReference>
<dbReference type="EMBL" id="SWBP01000001">
    <property type="protein sequence ID" value="TKC00933.1"/>
    <property type="molecule type" value="Genomic_DNA"/>
</dbReference>
<accession>A0A4U1C664</accession>
<dbReference type="InterPro" id="IPR036922">
    <property type="entry name" value="Rieske_2Fe-2S_sf"/>
</dbReference>
<evidence type="ECO:0000256" key="2">
    <source>
        <dbReference type="ARBA" id="ARBA00022723"/>
    </source>
</evidence>
<dbReference type="Proteomes" id="UP000308181">
    <property type="component" value="Unassembled WGS sequence"/>
</dbReference>
<keyword evidence="2" id="KW-0479">Metal-binding</keyword>
<keyword evidence="1" id="KW-0001">2Fe-2S</keyword>
<gene>
    <name evidence="6" type="ORF">FA046_04445</name>
</gene>
<organism evidence="6 7">
    <name type="scientific">Pedobacter cryophilus</name>
    <dbReference type="NCBI Taxonomy" id="2571271"/>
    <lineage>
        <taxon>Bacteria</taxon>
        <taxon>Pseudomonadati</taxon>
        <taxon>Bacteroidota</taxon>
        <taxon>Sphingobacteriia</taxon>
        <taxon>Sphingobacteriales</taxon>
        <taxon>Sphingobacteriaceae</taxon>
        <taxon>Pedobacter</taxon>
    </lineage>
</organism>
<dbReference type="RefSeq" id="WP_136825138.1">
    <property type="nucleotide sequence ID" value="NZ_SWBP01000001.1"/>
</dbReference>
<dbReference type="GO" id="GO:0046872">
    <property type="term" value="F:metal ion binding"/>
    <property type="evidence" value="ECO:0007669"/>
    <property type="project" value="UniProtKB-KW"/>
</dbReference>
<dbReference type="Pfam" id="PF00355">
    <property type="entry name" value="Rieske"/>
    <property type="match status" value="1"/>
</dbReference>
<name>A0A4U1C664_9SPHI</name>
<sequence>MDRKDFLTAIGMGAASVAVFNCIGCSKGSTGSPSTSAPTNVDFTLDLNASTNSALNTNGGYLYSGGIIIARTTTGTYIAVSQTCTHQTYNVIYRANNKQFYCPNHGAIFSETGVSSGIETSKPLAQYKTQLTGTNLRIYS</sequence>
<dbReference type="PROSITE" id="PS51296">
    <property type="entry name" value="RIESKE"/>
    <property type="match status" value="1"/>
</dbReference>
<dbReference type="InterPro" id="IPR017941">
    <property type="entry name" value="Rieske_2Fe-2S"/>
</dbReference>
<feature type="domain" description="Rieske" evidence="5">
    <location>
        <begin position="47"/>
        <end position="138"/>
    </location>
</feature>
<dbReference type="AlphaFoldDB" id="A0A4U1C664"/>